<name>A0A4C1UEQ8_EUMVA</name>
<keyword evidence="3" id="KW-1185">Reference proteome</keyword>
<comment type="caution">
    <text evidence="2">The sequence shown here is derived from an EMBL/GenBank/DDBJ whole genome shotgun (WGS) entry which is preliminary data.</text>
</comment>
<gene>
    <name evidence="2" type="ORF">EVAR_79521_1</name>
</gene>
<proteinExistence type="predicted"/>
<dbReference type="EMBL" id="BGZK01000163">
    <property type="protein sequence ID" value="GBP24610.1"/>
    <property type="molecule type" value="Genomic_DNA"/>
</dbReference>
<dbReference type="AlphaFoldDB" id="A0A4C1UEQ8"/>
<evidence type="ECO:0000313" key="3">
    <source>
        <dbReference type="Proteomes" id="UP000299102"/>
    </source>
</evidence>
<feature type="transmembrane region" description="Helical" evidence="1">
    <location>
        <begin position="66"/>
        <end position="85"/>
    </location>
</feature>
<keyword evidence="1" id="KW-0472">Membrane</keyword>
<sequence length="93" mass="10148">MPSLLRGTEYGREVAALTVAFSPVSESTGGLLSLFPFHQPDPPLLDIVFLPKRTATMNSLDCEGPYAAVTIYSLIAFLTACALIMPKNKIKRY</sequence>
<keyword evidence="1" id="KW-1133">Transmembrane helix</keyword>
<organism evidence="2 3">
    <name type="scientific">Eumeta variegata</name>
    <name type="common">Bagworm moth</name>
    <name type="synonym">Eumeta japonica</name>
    <dbReference type="NCBI Taxonomy" id="151549"/>
    <lineage>
        <taxon>Eukaryota</taxon>
        <taxon>Metazoa</taxon>
        <taxon>Ecdysozoa</taxon>
        <taxon>Arthropoda</taxon>
        <taxon>Hexapoda</taxon>
        <taxon>Insecta</taxon>
        <taxon>Pterygota</taxon>
        <taxon>Neoptera</taxon>
        <taxon>Endopterygota</taxon>
        <taxon>Lepidoptera</taxon>
        <taxon>Glossata</taxon>
        <taxon>Ditrysia</taxon>
        <taxon>Tineoidea</taxon>
        <taxon>Psychidae</taxon>
        <taxon>Oiketicinae</taxon>
        <taxon>Eumeta</taxon>
    </lineage>
</organism>
<dbReference type="Proteomes" id="UP000299102">
    <property type="component" value="Unassembled WGS sequence"/>
</dbReference>
<keyword evidence="1" id="KW-0812">Transmembrane</keyword>
<accession>A0A4C1UEQ8</accession>
<evidence type="ECO:0000256" key="1">
    <source>
        <dbReference type="SAM" id="Phobius"/>
    </source>
</evidence>
<reference evidence="2 3" key="1">
    <citation type="journal article" date="2019" name="Commun. Biol.">
        <title>The bagworm genome reveals a unique fibroin gene that provides high tensile strength.</title>
        <authorList>
            <person name="Kono N."/>
            <person name="Nakamura H."/>
            <person name="Ohtoshi R."/>
            <person name="Tomita M."/>
            <person name="Numata K."/>
            <person name="Arakawa K."/>
        </authorList>
    </citation>
    <scope>NUCLEOTIDE SEQUENCE [LARGE SCALE GENOMIC DNA]</scope>
</reference>
<protein>
    <submittedName>
        <fullName evidence="2">Uncharacterized protein</fullName>
    </submittedName>
</protein>
<evidence type="ECO:0000313" key="2">
    <source>
        <dbReference type="EMBL" id="GBP24610.1"/>
    </source>
</evidence>